<dbReference type="RefSeq" id="WP_209601745.1">
    <property type="nucleotide sequence ID" value="NZ_JAGILA010000002.1"/>
</dbReference>
<dbReference type="Proteomes" id="UP000730739">
    <property type="component" value="Unassembled WGS sequence"/>
</dbReference>
<keyword evidence="5 9" id="KW-0812">Transmembrane</keyword>
<evidence type="ECO:0000313" key="12">
    <source>
        <dbReference type="Proteomes" id="UP000730739"/>
    </source>
</evidence>
<dbReference type="EMBL" id="JAGILA010000002">
    <property type="protein sequence ID" value="MBP2235551.1"/>
    <property type="molecule type" value="Genomic_DNA"/>
</dbReference>
<gene>
    <name evidence="11" type="ORF">J2Z31_002043</name>
</gene>
<evidence type="ECO:0000256" key="8">
    <source>
        <dbReference type="ARBA" id="ARBA00038436"/>
    </source>
</evidence>
<evidence type="ECO:0000256" key="3">
    <source>
        <dbReference type="ARBA" id="ARBA00022475"/>
    </source>
</evidence>
<organism evidence="11 12">
    <name type="scientific">Sinorhizobium kostiense</name>
    <dbReference type="NCBI Taxonomy" id="76747"/>
    <lineage>
        <taxon>Bacteria</taxon>
        <taxon>Pseudomonadati</taxon>
        <taxon>Pseudomonadota</taxon>
        <taxon>Alphaproteobacteria</taxon>
        <taxon>Hyphomicrobiales</taxon>
        <taxon>Rhizobiaceae</taxon>
        <taxon>Sinorhizobium/Ensifer group</taxon>
        <taxon>Sinorhizobium</taxon>
    </lineage>
</organism>
<dbReference type="PANTHER" id="PTHR35011">
    <property type="entry name" value="2,3-DIKETO-L-GULONATE TRAP TRANSPORTER SMALL PERMEASE PROTEIN YIAM"/>
    <property type="match status" value="1"/>
</dbReference>
<comment type="caution">
    <text evidence="11">The sequence shown here is derived from an EMBL/GenBank/DDBJ whole genome shotgun (WGS) entry which is preliminary data.</text>
</comment>
<evidence type="ECO:0000256" key="7">
    <source>
        <dbReference type="ARBA" id="ARBA00023136"/>
    </source>
</evidence>
<evidence type="ECO:0000256" key="4">
    <source>
        <dbReference type="ARBA" id="ARBA00022519"/>
    </source>
</evidence>
<keyword evidence="3" id="KW-1003">Cell membrane</keyword>
<sequence>MSDHPRTREEIDLAATSEGIGAPVPESGLMGRIVDKAGYIFAAGIVVAALILLTEVFLRYVLNSPTIWAHETTVFLCGSAFVFGGLYCTCRDSHIRVVLIYDHLSPHARRIADIVISLVCALASGFFAYAAYHMVTRAVFTPSGEIRLETTGSAWSAPTPALIKIFIFITMVLLVLQFLILAFNYARSGQRD</sequence>
<feature type="transmembrane region" description="Helical" evidence="9">
    <location>
        <begin position="111"/>
        <end position="132"/>
    </location>
</feature>
<feature type="domain" description="Tripartite ATP-independent periplasmic transporters DctQ component" evidence="10">
    <location>
        <begin position="49"/>
        <end position="179"/>
    </location>
</feature>
<comment type="subcellular location">
    <subcellularLocation>
        <location evidence="1 9">Cell inner membrane</location>
        <topology evidence="1 9">Multi-pass membrane protein</topology>
    </subcellularLocation>
</comment>
<feature type="transmembrane region" description="Helical" evidence="9">
    <location>
        <begin position="39"/>
        <end position="61"/>
    </location>
</feature>
<keyword evidence="12" id="KW-1185">Reference proteome</keyword>
<evidence type="ECO:0000256" key="6">
    <source>
        <dbReference type="ARBA" id="ARBA00022989"/>
    </source>
</evidence>
<dbReference type="InterPro" id="IPR007387">
    <property type="entry name" value="TRAP_DctQ"/>
</dbReference>
<feature type="transmembrane region" description="Helical" evidence="9">
    <location>
        <begin position="67"/>
        <end position="90"/>
    </location>
</feature>
<evidence type="ECO:0000256" key="2">
    <source>
        <dbReference type="ARBA" id="ARBA00022448"/>
    </source>
</evidence>
<evidence type="ECO:0000256" key="5">
    <source>
        <dbReference type="ARBA" id="ARBA00022692"/>
    </source>
</evidence>
<evidence type="ECO:0000259" key="10">
    <source>
        <dbReference type="Pfam" id="PF04290"/>
    </source>
</evidence>
<comment type="similarity">
    <text evidence="8 9">Belongs to the TRAP transporter small permease family.</text>
</comment>
<dbReference type="PANTHER" id="PTHR35011:SF4">
    <property type="entry name" value="SLL1102 PROTEIN"/>
    <property type="match status" value="1"/>
</dbReference>
<dbReference type="InterPro" id="IPR055348">
    <property type="entry name" value="DctQ"/>
</dbReference>
<proteinExistence type="inferred from homology"/>
<comment type="function">
    <text evidence="9">Part of the tripartite ATP-independent periplasmic (TRAP) transport system.</text>
</comment>
<feature type="transmembrane region" description="Helical" evidence="9">
    <location>
        <begin position="165"/>
        <end position="186"/>
    </location>
</feature>
<keyword evidence="7 9" id="KW-0472">Membrane</keyword>
<protein>
    <recommendedName>
        <fullName evidence="9">TRAP transporter small permease protein</fullName>
    </recommendedName>
</protein>
<keyword evidence="4 9" id="KW-0997">Cell inner membrane</keyword>
<reference evidence="11 12" key="1">
    <citation type="submission" date="2021-03" db="EMBL/GenBank/DDBJ databases">
        <title>Genomic Encyclopedia of Type Strains, Phase IV (KMG-IV): sequencing the most valuable type-strain genomes for metagenomic binning, comparative biology and taxonomic classification.</title>
        <authorList>
            <person name="Goeker M."/>
        </authorList>
    </citation>
    <scope>NUCLEOTIDE SEQUENCE [LARGE SCALE GENOMIC DNA]</scope>
    <source>
        <strain evidence="11 12">DSM 13372</strain>
    </source>
</reference>
<dbReference type="Pfam" id="PF04290">
    <property type="entry name" value="DctQ"/>
    <property type="match status" value="1"/>
</dbReference>
<evidence type="ECO:0000256" key="9">
    <source>
        <dbReference type="RuleBase" id="RU369079"/>
    </source>
</evidence>
<evidence type="ECO:0000313" key="11">
    <source>
        <dbReference type="EMBL" id="MBP2235551.1"/>
    </source>
</evidence>
<keyword evidence="2 9" id="KW-0813">Transport</keyword>
<accession>A0ABS4QY25</accession>
<evidence type="ECO:0000256" key="1">
    <source>
        <dbReference type="ARBA" id="ARBA00004429"/>
    </source>
</evidence>
<name>A0ABS4QY25_9HYPH</name>
<comment type="subunit">
    <text evidence="9">The complex comprises the extracytoplasmic solute receptor protein and the two transmembrane proteins.</text>
</comment>
<keyword evidence="6 9" id="KW-1133">Transmembrane helix</keyword>